<dbReference type="Proteomes" id="UP001210925">
    <property type="component" value="Unassembled WGS sequence"/>
</dbReference>
<dbReference type="InterPro" id="IPR032675">
    <property type="entry name" value="LRR_dom_sf"/>
</dbReference>
<gene>
    <name evidence="2" type="ORF">HK103_003173</name>
</gene>
<dbReference type="SUPFAM" id="SSF52047">
    <property type="entry name" value="RNI-like"/>
    <property type="match status" value="1"/>
</dbReference>
<reference evidence="2" key="1">
    <citation type="submission" date="2020-05" db="EMBL/GenBank/DDBJ databases">
        <title>Phylogenomic resolution of chytrid fungi.</title>
        <authorList>
            <person name="Stajich J.E."/>
            <person name="Amses K."/>
            <person name="Simmons R."/>
            <person name="Seto K."/>
            <person name="Myers J."/>
            <person name="Bonds A."/>
            <person name="Quandt C.A."/>
            <person name="Barry K."/>
            <person name="Liu P."/>
            <person name="Grigoriev I."/>
            <person name="Longcore J.E."/>
            <person name="James T.Y."/>
        </authorList>
    </citation>
    <scope>NUCLEOTIDE SEQUENCE</scope>
    <source>
        <strain evidence="2">PLAUS21</strain>
    </source>
</reference>
<protein>
    <recommendedName>
        <fullName evidence="4">F-box domain-containing protein</fullName>
    </recommendedName>
</protein>
<dbReference type="SMART" id="SM00368">
    <property type="entry name" value="LRR_RI"/>
    <property type="match status" value="3"/>
</dbReference>
<evidence type="ECO:0000256" key="1">
    <source>
        <dbReference type="ARBA" id="ARBA00022737"/>
    </source>
</evidence>
<proteinExistence type="predicted"/>
<evidence type="ECO:0008006" key="4">
    <source>
        <dbReference type="Google" id="ProtNLM"/>
    </source>
</evidence>
<dbReference type="CDD" id="cd09917">
    <property type="entry name" value="F-box_SF"/>
    <property type="match status" value="1"/>
</dbReference>
<dbReference type="EMBL" id="JADGKB010000224">
    <property type="protein sequence ID" value="KAJ3250780.1"/>
    <property type="molecule type" value="Genomic_DNA"/>
</dbReference>
<organism evidence="2 3">
    <name type="scientific">Boothiomyces macroporosus</name>
    <dbReference type="NCBI Taxonomy" id="261099"/>
    <lineage>
        <taxon>Eukaryota</taxon>
        <taxon>Fungi</taxon>
        <taxon>Fungi incertae sedis</taxon>
        <taxon>Chytridiomycota</taxon>
        <taxon>Chytridiomycota incertae sedis</taxon>
        <taxon>Chytridiomycetes</taxon>
        <taxon>Rhizophydiales</taxon>
        <taxon>Terramycetaceae</taxon>
        <taxon>Boothiomyces</taxon>
    </lineage>
</organism>
<accession>A0AAD5U8W4</accession>
<dbReference type="InterPro" id="IPR052201">
    <property type="entry name" value="LRR-containing_regulator"/>
</dbReference>
<comment type="caution">
    <text evidence="2">The sequence shown here is derived from an EMBL/GenBank/DDBJ whole genome shotgun (WGS) entry which is preliminary data.</text>
</comment>
<evidence type="ECO:0000313" key="3">
    <source>
        <dbReference type="Proteomes" id="UP001210925"/>
    </source>
</evidence>
<keyword evidence="1" id="KW-0677">Repeat</keyword>
<dbReference type="AlphaFoldDB" id="A0AAD5U8W4"/>
<sequence length="519" mass="59842">MANLSLYNLTADILESKIFYYLSGPDLIQLSQVNRKMRNRMFAIQPLTFLGIHPNQLWPELSINFKDEYKIKNIPEPQNAISLEDADELLECLSRVKWRFPKIIVNSTSFPRIYRYLPFCQNITLHVLDDVCFEELSFVLQFNLITELYFEPVPGITEIDVHFLVCNFERMSKLKKLTVRSPFDLEIAWIFSEYLPKSRIEILDLDDSALDYEHLSLICPALEKSRITILSLQRNPLHTEGIEILSCSLRKTLIKELILDGVEMDSESMYTLSIGLMYTKIQKLSLNDIKLDDEDINYIFNVLPQTNIRELLFHDKFGPQSTETLIKNLRHSKIEKAVFQISPDFLEEFLHAASSSLLVDFHLVTRGDLACSIIAQNQQYFKFSRFCLSTCKITIPAFGAFVSILPQSLVETLELNADIGDAGLEILASYLPFTRITKLLVNQCGFGDSGVKCIAHCLQYSKLRHLEMSSFSTTDDGLIYLLERMSTNLRYLNVTLAKIDNRDLVRAFVLKYPHMTIKY</sequence>
<evidence type="ECO:0000313" key="2">
    <source>
        <dbReference type="EMBL" id="KAJ3250780.1"/>
    </source>
</evidence>
<dbReference type="PANTHER" id="PTHR24111:SF0">
    <property type="entry name" value="LEUCINE-RICH REPEAT-CONTAINING PROTEIN"/>
    <property type="match status" value="1"/>
</dbReference>
<dbReference type="PANTHER" id="PTHR24111">
    <property type="entry name" value="LEUCINE-RICH REPEAT-CONTAINING PROTEIN 34"/>
    <property type="match status" value="1"/>
</dbReference>
<dbReference type="Gene3D" id="3.80.10.10">
    <property type="entry name" value="Ribonuclease Inhibitor"/>
    <property type="match status" value="2"/>
</dbReference>
<name>A0AAD5U8W4_9FUNG</name>
<keyword evidence="3" id="KW-1185">Reference proteome</keyword>